<gene>
    <name evidence="1" type="ORF">VCR31J2_1380056</name>
</gene>
<accession>A0AA86WVR4</accession>
<evidence type="ECO:0000313" key="2">
    <source>
        <dbReference type="Proteomes" id="UP000041625"/>
    </source>
</evidence>
<sequence>MIPSFIESYRYDNTNNSDIPLPLPERTVVLLTLRMAIKSISNFIEFS</sequence>
<name>A0AA86WVR4_9VIBR</name>
<comment type="caution">
    <text evidence="1">The sequence shown here is derived from an EMBL/GenBank/DDBJ whole genome shotgun (WGS) entry which is preliminary data.</text>
</comment>
<dbReference type="EMBL" id="CCKJ01000044">
    <property type="protein sequence ID" value="CDT87487.1"/>
    <property type="molecule type" value="Genomic_DNA"/>
</dbReference>
<proteinExistence type="predicted"/>
<dbReference type="AlphaFoldDB" id="A0AA86WVR4"/>
<organism evidence="1 2">
    <name type="scientific">Vibrio coralliirubri</name>
    <dbReference type="NCBI Taxonomy" id="1516159"/>
    <lineage>
        <taxon>Bacteria</taxon>
        <taxon>Pseudomonadati</taxon>
        <taxon>Pseudomonadota</taxon>
        <taxon>Gammaproteobacteria</taxon>
        <taxon>Vibrionales</taxon>
        <taxon>Vibrionaceae</taxon>
        <taxon>Vibrio</taxon>
    </lineage>
</organism>
<dbReference type="Proteomes" id="UP000041625">
    <property type="component" value="Unassembled WGS sequence"/>
</dbReference>
<keyword evidence="2" id="KW-1185">Reference proteome</keyword>
<protein>
    <submittedName>
        <fullName evidence="1">Uncharacterized protein</fullName>
    </submittedName>
</protein>
<evidence type="ECO:0000313" key="1">
    <source>
        <dbReference type="EMBL" id="CDT87487.1"/>
    </source>
</evidence>
<reference evidence="1 2" key="1">
    <citation type="submission" date="2014-06" db="EMBL/GenBank/DDBJ databases">
        <authorList>
            <person name="Le Roux F."/>
        </authorList>
    </citation>
    <scope>NUCLEOTIDE SEQUENCE [LARGE SCALE GENOMIC DNA]</scope>
    <source>
        <strain evidence="1 2">J2-31</strain>
    </source>
</reference>